<evidence type="ECO:0000256" key="12">
    <source>
        <dbReference type="PROSITE-ProRule" id="PRU10144"/>
    </source>
</evidence>
<sequence length="697" mass="76788">MNFKFTAPSLLAVLSVCSYAQNNITPNNQATISNIDVIGIKITDNDVTVDDEDIHLKSGGDLQQSIRTMPGVFTNQSSNQPGIEISIRGLSGYGRINTMIDGVPQNFKNVSGHTSSGNNLIYIAPELVSGVSVTKGVVSGAHGTGTLGGSANIQTLSEDDLLASSNSGGLGRIQFGNNGADAQGLLAIGHRFTNVGSEKGTLSFVVAGAFKNEDNYKTGEGKNLSSSNSSSNSPLSGLFKIRYKPNEKHQFDIGSIVYKNTFNNSNYEWDVKNTTLTAQYAYTPNTPLVNLSANSYYNKTVLDYAEGIGGGYAGRKIENSTWGFNISNTSYLNTINQYDLRLNYGVAWDHNSYIPKRKRGGNHPGKMDKASVFTDMQWQLGKISLLAGLRYDYFRLNGYRPPYPPGIAGCPSSASMCGDLWEHISDSKVLPNIGFKFDIVDGLSFYGMYARTYRPPSTHEVFYAGTPFRNQKGTGATNNLKLKGETSDGFDLALSYQHNNVLFKDDYLNFRLGYFNNRIKDFIFNDINEVEGLPYPLAMWVNSKSDVHTKGYELSFNYDAHLVYLDISYSNNKITKQPIGLGTGINGGTASIAPETIWTVNLGTRLLNERLNIGARHRQYSSSKAAKGQFTDESYWKELPGYSLLDLYGDFKINKNIDIYFTIENLEDKKYGYAGSMTYESETGRGRTFKAGVQARF</sequence>
<evidence type="ECO:0000256" key="6">
    <source>
        <dbReference type="ARBA" id="ARBA00022729"/>
    </source>
</evidence>
<reference evidence="17 18" key="1">
    <citation type="journal article" date="2012" name="Vet. Microbiol.">
        <title>Comparative genomic analyses of the Taylorellae.</title>
        <authorList>
            <person name="Hauser H."/>
            <person name="Richter D.C."/>
            <person name="van Tonder A."/>
            <person name="Clark L."/>
            <person name="Preston A."/>
        </authorList>
    </citation>
    <scope>NUCLEOTIDE SEQUENCE [LARGE SCALE GENOMIC DNA]</scope>
    <source>
        <strain evidence="17 18">ATCC 35865</strain>
    </source>
</reference>
<organism evidence="17 18">
    <name type="scientific">Taylorella equigenitalis ATCC 35865</name>
    <dbReference type="NCBI Taxonomy" id="743973"/>
    <lineage>
        <taxon>Bacteria</taxon>
        <taxon>Pseudomonadati</taxon>
        <taxon>Pseudomonadota</taxon>
        <taxon>Betaproteobacteria</taxon>
        <taxon>Burkholderiales</taxon>
        <taxon>Alcaligenaceae</taxon>
        <taxon>Taylorella</taxon>
    </lineage>
</organism>
<dbReference type="GeneID" id="79938807"/>
<evidence type="ECO:0000256" key="11">
    <source>
        <dbReference type="PROSITE-ProRule" id="PRU01360"/>
    </source>
</evidence>
<dbReference type="PANTHER" id="PTHR30069">
    <property type="entry name" value="TONB-DEPENDENT OUTER MEMBRANE RECEPTOR"/>
    <property type="match status" value="1"/>
</dbReference>
<name>A0ABM5N9T1_9BURK</name>
<dbReference type="SUPFAM" id="SSF56935">
    <property type="entry name" value="Porins"/>
    <property type="match status" value="1"/>
</dbReference>
<evidence type="ECO:0000256" key="14">
    <source>
        <dbReference type="SAM" id="SignalP"/>
    </source>
</evidence>
<dbReference type="PANTHER" id="PTHR30069:SF41">
    <property type="entry name" value="HEME_HEMOPEXIN UTILIZATION PROTEIN C"/>
    <property type="match status" value="1"/>
</dbReference>
<gene>
    <name evidence="17" type="ORF">KUI_0607</name>
</gene>
<dbReference type="InterPro" id="IPR010917">
    <property type="entry name" value="TonB_rcpt_CS"/>
</dbReference>
<accession>A0ABM5N9T1</accession>
<keyword evidence="6 14" id="KW-0732">Signal</keyword>
<evidence type="ECO:0000256" key="3">
    <source>
        <dbReference type="ARBA" id="ARBA00022448"/>
    </source>
</evidence>
<dbReference type="Proteomes" id="UP000003121">
    <property type="component" value="Chromosome"/>
</dbReference>
<keyword evidence="3 11" id="KW-0813">Transport</keyword>
<comment type="subcellular location">
    <subcellularLocation>
        <location evidence="1 11">Cell outer membrane</location>
        <topology evidence="1 11">Multi-pass membrane protein</topology>
    </subcellularLocation>
</comment>
<evidence type="ECO:0000256" key="10">
    <source>
        <dbReference type="ARBA" id="ARBA00023237"/>
    </source>
</evidence>
<dbReference type="Pfam" id="PF00593">
    <property type="entry name" value="TonB_dep_Rec_b-barrel"/>
    <property type="match status" value="1"/>
</dbReference>
<dbReference type="InterPro" id="IPR037066">
    <property type="entry name" value="Plug_dom_sf"/>
</dbReference>
<keyword evidence="18" id="KW-1185">Reference proteome</keyword>
<evidence type="ECO:0000256" key="8">
    <source>
        <dbReference type="ARBA" id="ARBA00023136"/>
    </source>
</evidence>
<keyword evidence="8 11" id="KW-0472">Membrane</keyword>
<dbReference type="InterPro" id="IPR000531">
    <property type="entry name" value="Beta-barrel_TonB"/>
</dbReference>
<keyword evidence="9 17" id="KW-0675">Receptor</keyword>
<keyword evidence="10 11" id="KW-0998">Cell outer membrane</keyword>
<evidence type="ECO:0000256" key="7">
    <source>
        <dbReference type="ARBA" id="ARBA00023077"/>
    </source>
</evidence>
<comment type="similarity">
    <text evidence="2 11 13">Belongs to the TonB-dependent receptor family.</text>
</comment>
<dbReference type="EMBL" id="CP003264">
    <property type="protein sequence ID" value="AFN35690.1"/>
    <property type="molecule type" value="Genomic_DNA"/>
</dbReference>
<evidence type="ECO:0000256" key="13">
    <source>
        <dbReference type="RuleBase" id="RU003357"/>
    </source>
</evidence>
<dbReference type="InterPro" id="IPR036942">
    <property type="entry name" value="Beta-barrel_TonB_sf"/>
</dbReference>
<keyword evidence="5 11" id="KW-0812">Transmembrane</keyword>
<feature type="domain" description="TonB-dependent receptor plug" evidence="16">
    <location>
        <begin position="48"/>
        <end position="149"/>
    </location>
</feature>
<evidence type="ECO:0000256" key="1">
    <source>
        <dbReference type="ARBA" id="ARBA00004571"/>
    </source>
</evidence>
<dbReference type="Gene3D" id="2.170.130.10">
    <property type="entry name" value="TonB-dependent receptor, plug domain"/>
    <property type="match status" value="1"/>
</dbReference>
<evidence type="ECO:0000313" key="17">
    <source>
        <dbReference type="EMBL" id="AFN35690.1"/>
    </source>
</evidence>
<evidence type="ECO:0000259" key="16">
    <source>
        <dbReference type="Pfam" id="PF07715"/>
    </source>
</evidence>
<dbReference type="Pfam" id="PF07715">
    <property type="entry name" value="Plug"/>
    <property type="match status" value="1"/>
</dbReference>
<evidence type="ECO:0000256" key="4">
    <source>
        <dbReference type="ARBA" id="ARBA00022452"/>
    </source>
</evidence>
<evidence type="ECO:0000259" key="15">
    <source>
        <dbReference type="Pfam" id="PF00593"/>
    </source>
</evidence>
<evidence type="ECO:0000256" key="5">
    <source>
        <dbReference type="ARBA" id="ARBA00022692"/>
    </source>
</evidence>
<feature type="signal peptide" evidence="14">
    <location>
        <begin position="1"/>
        <end position="20"/>
    </location>
</feature>
<dbReference type="InterPro" id="IPR039426">
    <property type="entry name" value="TonB-dep_rcpt-like"/>
</dbReference>
<feature type="domain" description="TonB-dependent receptor-like beta-barrel" evidence="15">
    <location>
        <begin position="232"/>
        <end position="666"/>
    </location>
</feature>
<evidence type="ECO:0000256" key="9">
    <source>
        <dbReference type="ARBA" id="ARBA00023170"/>
    </source>
</evidence>
<dbReference type="Gene3D" id="2.40.170.20">
    <property type="entry name" value="TonB-dependent receptor, beta-barrel domain"/>
    <property type="match status" value="1"/>
</dbReference>
<dbReference type="RefSeq" id="WP_014840274.1">
    <property type="nucleotide sequence ID" value="NC_018108.1"/>
</dbReference>
<evidence type="ECO:0000256" key="2">
    <source>
        <dbReference type="ARBA" id="ARBA00009810"/>
    </source>
</evidence>
<proteinExistence type="inferred from homology"/>
<feature type="chain" id="PRO_5046646812" evidence="14">
    <location>
        <begin position="21"/>
        <end position="697"/>
    </location>
</feature>
<evidence type="ECO:0000313" key="18">
    <source>
        <dbReference type="Proteomes" id="UP000003121"/>
    </source>
</evidence>
<keyword evidence="4 11" id="KW-1134">Transmembrane beta strand</keyword>
<dbReference type="PROSITE" id="PS01156">
    <property type="entry name" value="TONB_DEPENDENT_REC_2"/>
    <property type="match status" value="1"/>
</dbReference>
<dbReference type="CDD" id="cd01347">
    <property type="entry name" value="ligand_gated_channel"/>
    <property type="match status" value="1"/>
</dbReference>
<keyword evidence="7 13" id="KW-0798">TonB box</keyword>
<dbReference type="InterPro" id="IPR012910">
    <property type="entry name" value="Plug_dom"/>
</dbReference>
<feature type="short sequence motif" description="TonB C-terminal box" evidence="12">
    <location>
        <begin position="680"/>
        <end position="697"/>
    </location>
</feature>
<protein>
    <submittedName>
        <fullName evidence="17">TonB-dependent receptor</fullName>
    </submittedName>
</protein>
<dbReference type="PROSITE" id="PS52016">
    <property type="entry name" value="TONB_DEPENDENT_REC_3"/>
    <property type="match status" value="1"/>
</dbReference>